<protein>
    <submittedName>
        <fullName evidence="4">Aldehyde dehydrogenase</fullName>
        <ecNumber evidence="4">1.2.1.16</ecNumber>
        <ecNumber evidence="4">1.2.1.20</ecNumber>
        <ecNumber evidence="4">1.2.1.79</ecNumber>
    </submittedName>
</protein>
<dbReference type="CDD" id="cd07103">
    <property type="entry name" value="ALDH_F5_SSADH_GabD"/>
    <property type="match status" value="1"/>
</dbReference>
<sequence>MSTPVLQPDVTAIRAEYPRVGLYIGGEWIYDRETAVEVRNPATEEVLGKVPKATSDDLARALSAAARGFKVWRDTPPQQRVRVIQRATALMRERLEVIASTITLENGKLYSDAYAEADRSMNFFEWNSAQSLRDYGLIVPGEPQMQKFVLRQPIGPVAAFTPWNVPISSAARKVSAALSAGCSVILKAAEETPATACLLVKAFEEAGLPHGVLNLVFGNPGEISSTLIASPVIRLVTFTGSVGVGKHLTQLAAAAMKPVLMELGGHAPVLVCEGVDGAAVGTLAARGKTNASGQICASPSRFIVHHSVYDEFIAAFTGAVREVRVGDGFSKTAQMGPVASGRRLAQMQSLVADATQRGARVAAGGHRIGDRGYFFEPTVLAEVPIEADAMTIEPFGPVAACVRVDDLGEAITIANSLSVGLAAYAFTNSLQDAERISRELECGVLSINHFGTPDADTPFGGVKDSGIGREGGPSTLDAYMVTKTVLQKTVRI</sequence>
<comment type="similarity">
    <text evidence="1">Belongs to the aldehyde dehydrogenase family.</text>
</comment>
<reference evidence="4 5" key="1">
    <citation type="journal article" date="2014" name="Genome Announc.">
        <title>Draft Genome Sequence of the Haloacid-Degrading Burkholderia caribensis Strain MBA4.</title>
        <authorList>
            <person name="Pan Y."/>
            <person name="Kong K.F."/>
            <person name="Tsang J.S."/>
        </authorList>
    </citation>
    <scope>NUCLEOTIDE SEQUENCE [LARGE SCALE GENOMIC DNA]</scope>
    <source>
        <strain evidence="4 5">MBA4</strain>
        <plasmid evidence="5">Plasmid</plasmid>
    </source>
</reference>
<dbReference type="PANTHER" id="PTHR43353:SF5">
    <property type="entry name" value="SUCCINATE-SEMIALDEHYDE DEHYDROGENASE, MITOCHONDRIAL"/>
    <property type="match status" value="1"/>
</dbReference>
<dbReference type="InterPro" id="IPR016163">
    <property type="entry name" value="Ald_DH_C"/>
</dbReference>
<dbReference type="InterPro" id="IPR015590">
    <property type="entry name" value="Aldehyde_DH_dom"/>
</dbReference>
<dbReference type="EMBL" id="CP012748">
    <property type="protein sequence ID" value="ALL71327.1"/>
    <property type="molecule type" value="Genomic_DNA"/>
</dbReference>
<accession>A0A0P0RR78</accession>
<dbReference type="AlphaFoldDB" id="A0A0P0RR78"/>
<dbReference type="RefSeq" id="WP_035992499.1">
    <property type="nucleotide sequence ID" value="NZ_CP012748.1"/>
</dbReference>
<keyword evidence="4" id="KW-0614">Plasmid</keyword>
<dbReference type="PANTHER" id="PTHR43353">
    <property type="entry name" value="SUCCINATE-SEMIALDEHYDE DEHYDROGENASE, MITOCHONDRIAL"/>
    <property type="match status" value="1"/>
</dbReference>
<keyword evidence="2 4" id="KW-0560">Oxidoreductase</keyword>
<evidence type="ECO:0000259" key="3">
    <source>
        <dbReference type="Pfam" id="PF00171"/>
    </source>
</evidence>
<evidence type="ECO:0000256" key="1">
    <source>
        <dbReference type="ARBA" id="ARBA00009986"/>
    </source>
</evidence>
<dbReference type="KEGG" id="bcai:K788_0001860"/>
<evidence type="ECO:0000313" key="4">
    <source>
        <dbReference type="EMBL" id="ALL71327.1"/>
    </source>
</evidence>
<dbReference type="EC" id="1.2.1.16" evidence="4"/>
<dbReference type="EC" id="1.2.1.20" evidence="4"/>
<dbReference type="Pfam" id="PF00171">
    <property type="entry name" value="Aldedh"/>
    <property type="match status" value="1"/>
</dbReference>
<dbReference type="Gene3D" id="3.40.309.10">
    <property type="entry name" value="Aldehyde Dehydrogenase, Chain A, domain 2"/>
    <property type="match status" value="1"/>
</dbReference>
<gene>
    <name evidence="4" type="ORF">K788_0001860</name>
</gene>
<dbReference type="EC" id="1.2.1.79" evidence="4"/>
<dbReference type="InterPro" id="IPR016162">
    <property type="entry name" value="Ald_DH_N"/>
</dbReference>
<organism evidence="4 5">
    <name type="scientific">Paraburkholderia caribensis MBA4</name>
    <dbReference type="NCBI Taxonomy" id="1323664"/>
    <lineage>
        <taxon>Bacteria</taxon>
        <taxon>Pseudomonadati</taxon>
        <taxon>Pseudomonadota</taxon>
        <taxon>Betaproteobacteria</taxon>
        <taxon>Burkholderiales</taxon>
        <taxon>Burkholderiaceae</taxon>
        <taxon>Paraburkholderia</taxon>
    </lineage>
</organism>
<evidence type="ECO:0000313" key="5">
    <source>
        <dbReference type="Proteomes" id="UP000019146"/>
    </source>
</evidence>
<name>A0A0P0RR78_9BURK</name>
<dbReference type="GO" id="GO:0102810">
    <property type="term" value="F:glutarate-semialdehyde dehydrogenase (NADP+) activity"/>
    <property type="evidence" value="ECO:0007669"/>
    <property type="project" value="UniProtKB-EC"/>
</dbReference>
<dbReference type="Proteomes" id="UP000019146">
    <property type="component" value="Plasmid unnamed"/>
</dbReference>
<dbReference type="InterPro" id="IPR016161">
    <property type="entry name" value="Ald_DH/histidinol_DH"/>
</dbReference>
<dbReference type="GO" id="GO:0036243">
    <property type="term" value="F:succinate-semialdehyde dehydrogenase (NADP+) activity"/>
    <property type="evidence" value="ECO:0007669"/>
    <property type="project" value="UniProtKB-EC"/>
</dbReference>
<geneLocation type="plasmid" evidence="5"/>
<dbReference type="FunFam" id="3.40.605.10:FF:000007">
    <property type="entry name" value="NAD/NADP-dependent betaine aldehyde dehydrogenase"/>
    <property type="match status" value="1"/>
</dbReference>
<dbReference type="Gene3D" id="3.40.605.10">
    <property type="entry name" value="Aldehyde Dehydrogenase, Chain A, domain 1"/>
    <property type="match status" value="1"/>
</dbReference>
<proteinExistence type="inferred from homology"/>
<dbReference type="GeneID" id="69974704"/>
<dbReference type="InterPro" id="IPR050740">
    <property type="entry name" value="Aldehyde_DH_Superfamily"/>
</dbReference>
<dbReference type="SUPFAM" id="SSF53720">
    <property type="entry name" value="ALDH-like"/>
    <property type="match status" value="1"/>
</dbReference>
<feature type="domain" description="Aldehyde dehydrogenase" evidence="3">
    <location>
        <begin position="28"/>
        <end position="485"/>
    </location>
</feature>
<evidence type="ECO:0000256" key="2">
    <source>
        <dbReference type="ARBA" id="ARBA00023002"/>
    </source>
</evidence>